<feature type="transmembrane region" description="Helical" evidence="2">
    <location>
        <begin position="49"/>
        <end position="71"/>
    </location>
</feature>
<dbReference type="OrthoDB" id="741493at2759"/>
<evidence type="ECO:0000313" key="4">
    <source>
        <dbReference type="Proteomes" id="UP000604825"/>
    </source>
</evidence>
<feature type="compositionally biased region" description="Low complexity" evidence="1">
    <location>
        <begin position="15"/>
        <end position="35"/>
    </location>
</feature>
<dbReference type="PANTHER" id="PTHR46635:SF2">
    <property type="entry name" value="GLYCOSYL TRANSFERASE FAMILY 1 DOMAIN-CONTAINING PROTEIN"/>
    <property type="match status" value="1"/>
</dbReference>
<evidence type="ECO:0000256" key="1">
    <source>
        <dbReference type="SAM" id="MobiDB-lite"/>
    </source>
</evidence>
<keyword evidence="2" id="KW-1133">Transmembrane helix</keyword>
<proteinExistence type="predicted"/>
<keyword evidence="2" id="KW-0472">Membrane</keyword>
<feature type="compositionally biased region" description="Basic and acidic residues" evidence="1">
    <location>
        <begin position="1"/>
        <end position="12"/>
    </location>
</feature>
<dbReference type="EMBL" id="CAJGYO010000001">
    <property type="protein sequence ID" value="CAD6204393.1"/>
    <property type="molecule type" value="Genomic_DNA"/>
</dbReference>
<keyword evidence="4" id="KW-1185">Reference proteome</keyword>
<evidence type="ECO:0000313" key="3">
    <source>
        <dbReference type="EMBL" id="CAD6204393.1"/>
    </source>
</evidence>
<accession>A0A811MBE4</accession>
<reference evidence="3" key="1">
    <citation type="submission" date="2020-10" db="EMBL/GenBank/DDBJ databases">
        <authorList>
            <person name="Han B."/>
            <person name="Lu T."/>
            <person name="Zhao Q."/>
            <person name="Huang X."/>
            <person name="Zhao Y."/>
        </authorList>
    </citation>
    <scope>NUCLEOTIDE SEQUENCE</scope>
</reference>
<dbReference type="AlphaFoldDB" id="A0A811MBE4"/>
<dbReference type="Proteomes" id="UP000604825">
    <property type="component" value="Unassembled WGS sequence"/>
</dbReference>
<comment type="caution">
    <text evidence="3">The sequence shown here is derived from an EMBL/GenBank/DDBJ whole genome shotgun (WGS) entry which is preliminary data.</text>
</comment>
<dbReference type="Gene3D" id="3.40.50.2000">
    <property type="entry name" value="Glycogen Phosphorylase B"/>
    <property type="match status" value="1"/>
</dbReference>
<sequence length="836" mass="94401">MWRRGAHADAAHHLPTAGPGASSSSTAAAAAGAASARRRRRPGLPCRPSHLFFALLVALFTASLLVVWQLLPIGDGDGDAAEGEDGEAPPLLEGGEAGAMRFSSSSLVLRVFDGESRLEAARSERRRWASLAPVRVALAVGNMNIDAQSLMLATVAKSLVSLGYEVEVLAFTDGKARDIWENICPVQCCAIKLSRREKGCFNEPFRLLPVVWLIHEGTLGQHLRNYAELRDSIPNVIEDWRTHFNACAYVVFPDSYLPVFDIWAAKRFGSSHSEETIRKQHGIEKGDVVILVVGSYLFVDDLPWDYVTVMRASAPQILDIAKTKNLRVQFIFFCGNGSDAYKSAFQELTSHMGLPDVSIKQISMTHDIRNLLMFVDVVLYGSLRQEPGFPPLLLRSMSSEIPVVAPNLTVITKYIDERVERPLLSWDEVYKNARKSERLKPEGNERDEGELERTGQPVCIYEIYSGEGAWPFLHHGSLYRGVTLEYPPQQLSSELMYIGAHVHSKLMPTFAYYLKSKGGRRPRSDDVDAVTRLSVLDNPYYRDLLCEFGAMFAIANRVDNVHKLPWIGFQSWRAAGRKVSLSESAEKTLEEITSGESNEDVVYYWSPMDMDQTSDFWLTCDSLNAGNCRSLFEDAFRTMYGLPENVMALPPMPSDGDHWSTLHSWVMPTPSFLKFIMFSRIFVDSLHSLNVNSTEPASCFLGVSEPERRHCYCRILEVLVNVWAYHSGRKMVYLNPFTGDTREQHLLDKRNGMWVKFFDFTLLKSMDEDLAEEADDGMHPGNDQWLWPLTGQVFWPGIADREREEKYIKKLDKKLKNKVKLLERQKSGYKQKPLGQ</sequence>
<organism evidence="3 4">
    <name type="scientific">Miscanthus lutarioriparius</name>
    <dbReference type="NCBI Taxonomy" id="422564"/>
    <lineage>
        <taxon>Eukaryota</taxon>
        <taxon>Viridiplantae</taxon>
        <taxon>Streptophyta</taxon>
        <taxon>Embryophyta</taxon>
        <taxon>Tracheophyta</taxon>
        <taxon>Spermatophyta</taxon>
        <taxon>Magnoliopsida</taxon>
        <taxon>Liliopsida</taxon>
        <taxon>Poales</taxon>
        <taxon>Poaceae</taxon>
        <taxon>PACMAD clade</taxon>
        <taxon>Panicoideae</taxon>
        <taxon>Andropogonodae</taxon>
        <taxon>Andropogoneae</taxon>
        <taxon>Saccharinae</taxon>
        <taxon>Miscanthus</taxon>
    </lineage>
</organism>
<name>A0A811MBE4_9POAL</name>
<dbReference type="SUPFAM" id="SSF53756">
    <property type="entry name" value="UDP-Glycosyltransferase/glycogen phosphorylase"/>
    <property type="match status" value="1"/>
</dbReference>
<keyword evidence="2" id="KW-0812">Transmembrane</keyword>
<evidence type="ECO:0008006" key="5">
    <source>
        <dbReference type="Google" id="ProtNLM"/>
    </source>
</evidence>
<dbReference type="PANTHER" id="PTHR46635">
    <property type="entry name" value="GLYCOSYL TRANSFERASE FAMILY 1 PROTEIN"/>
    <property type="match status" value="1"/>
</dbReference>
<feature type="region of interest" description="Disordered" evidence="1">
    <location>
        <begin position="1"/>
        <end position="41"/>
    </location>
</feature>
<gene>
    <name evidence="3" type="ORF">NCGR_LOCUS2387</name>
</gene>
<protein>
    <recommendedName>
        <fullName evidence="5">Glycosyl transferase family 1 domain-containing protein</fullName>
    </recommendedName>
</protein>
<evidence type="ECO:0000256" key="2">
    <source>
        <dbReference type="SAM" id="Phobius"/>
    </source>
</evidence>